<keyword evidence="1" id="KW-0472">Membrane</keyword>
<evidence type="ECO:0000256" key="1">
    <source>
        <dbReference type="SAM" id="Phobius"/>
    </source>
</evidence>
<dbReference type="EMBL" id="JBHUFB010000013">
    <property type="protein sequence ID" value="MFD1814130.1"/>
    <property type="molecule type" value="Genomic_DNA"/>
</dbReference>
<evidence type="ECO:0000313" key="3">
    <source>
        <dbReference type="Proteomes" id="UP001597286"/>
    </source>
</evidence>
<accession>A0ABW4P6Q5</accession>
<evidence type="ECO:0000313" key="2">
    <source>
        <dbReference type="EMBL" id="MFD1814130.1"/>
    </source>
</evidence>
<organism evidence="2 3">
    <name type="scientific">Rhodococcus gannanensis</name>
    <dbReference type="NCBI Taxonomy" id="1960308"/>
    <lineage>
        <taxon>Bacteria</taxon>
        <taxon>Bacillati</taxon>
        <taxon>Actinomycetota</taxon>
        <taxon>Actinomycetes</taxon>
        <taxon>Mycobacteriales</taxon>
        <taxon>Nocardiaceae</taxon>
        <taxon>Rhodococcus</taxon>
    </lineage>
</organism>
<keyword evidence="1" id="KW-0812">Transmembrane</keyword>
<sequence>MFWKILGVVALVWIALALVGVLVKGLFWILAISAVVFGVYLLVKAFSDSDSNDVTRV</sequence>
<keyword evidence="3" id="KW-1185">Reference proteome</keyword>
<protein>
    <submittedName>
        <fullName evidence="2">Uncharacterized protein</fullName>
    </submittedName>
</protein>
<keyword evidence="1" id="KW-1133">Transmembrane helix</keyword>
<reference evidence="3" key="1">
    <citation type="journal article" date="2019" name="Int. J. Syst. Evol. Microbiol.">
        <title>The Global Catalogue of Microorganisms (GCM) 10K type strain sequencing project: providing services to taxonomists for standard genome sequencing and annotation.</title>
        <authorList>
            <consortium name="The Broad Institute Genomics Platform"/>
            <consortium name="The Broad Institute Genome Sequencing Center for Infectious Disease"/>
            <person name="Wu L."/>
            <person name="Ma J."/>
        </authorList>
    </citation>
    <scope>NUCLEOTIDE SEQUENCE [LARGE SCALE GENOMIC DNA]</scope>
    <source>
        <strain evidence="3">DT72</strain>
    </source>
</reference>
<proteinExistence type="predicted"/>
<feature type="transmembrane region" description="Helical" evidence="1">
    <location>
        <begin position="27"/>
        <end position="46"/>
    </location>
</feature>
<comment type="caution">
    <text evidence="2">The sequence shown here is derived from an EMBL/GenBank/DDBJ whole genome shotgun (WGS) entry which is preliminary data.</text>
</comment>
<name>A0ABW4P6Q5_9NOCA</name>
<dbReference type="Proteomes" id="UP001597286">
    <property type="component" value="Unassembled WGS sequence"/>
</dbReference>
<dbReference type="RefSeq" id="WP_378486620.1">
    <property type="nucleotide sequence ID" value="NZ_JBHUFB010000013.1"/>
</dbReference>
<gene>
    <name evidence="2" type="ORF">ACFSJG_18085</name>
</gene>